<protein>
    <submittedName>
        <fullName evidence="1">Uncharacterized protein</fullName>
    </submittedName>
</protein>
<organism evidence="1">
    <name type="scientific">Magallana gigas</name>
    <name type="common">Pacific oyster</name>
    <name type="synonym">Crassostrea gigas</name>
    <dbReference type="NCBI Taxonomy" id="29159"/>
    <lineage>
        <taxon>Eukaryota</taxon>
        <taxon>Metazoa</taxon>
        <taxon>Spiralia</taxon>
        <taxon>Lophotrochozoa</taxon>
        <taxon>Mollusca</taxon>
        <taxon>Bivalvia</taxon>
        <taxon>Autobranchia</taxon>
        <taxon>Pteriomorphia</taxon>
        <taxon>Ostreida</taxon>
        <taxon>Ostreoidea</taxon>
        <taxon>Ostreidae</taxon>
        <taxon>Magallana</taxon>
    </lineage>
</organism>
<dbReference type="InParanoid" id="K1R0X0"/>
<dbReference type="AlphaFoldDB" id="K1R0X0"/>
<sequence>MIDSLNGIFTMKMKLNVMAVIVTALFVSVDAFILQDQDNQPDLSEADSIPVEKRGRLSLTADLRSLARMLEAHRKRFIASRFPYDSIRKKLFRYGKRSPVPETLEYNEGEDRSNALDSEFPSLKVEEESPIYNIKRQRLSVNGALSSLADMLAANGRQRMMSEMAMNRQRLFGLGK</sequence>
<dbReference type="EMBL" id="JH818386">
    <property type="protein sequence ID" value="EKC39528.1"/>
    <property type="molecule type" value="Genomic_DNA"/>
</dbReference>
<proteinExistence type="predicted"/>
<name>K1R0X0_MAGGI</name>
<dbReference type="HOGENOM" id="CLU_1526658_0_0_1"/>
<reference evidence="1" key="1">
    <citation type="journal article" date="2012" name="Nature">
        <title>The oyster genome reveals stress adaptation and complexity of shell formation.</title>
        <authorList>
            <person name="Zhang G."/>
            <person name="Fang X."/>
            <person name="Guo X."/>
            <person name="Li L."/>
            <person name="Luo R."/>
            <person name="Xu F."/>
            <person name="Yang P."/>
            <person name="Zhang L."/>
            <person name="Wang X."/>
            <person name="Qi H."/>
            <person name="Xiong Z."/>
            <person name="Que H."/>
            <person name="Xie Y."/>
            <person name="Holland P.W."/>
            <person name="Paps J."/>
            <person name="Zhu Y."/>
            <person name="Wu F."/>
            <person name="Chen Y."/>
            <person name="Wang J."/>
            <person name="Peng C."/>
            <person name="Meng J."/>
            <person name="Yang L."/>
            <person name="Liu J."/>
            <person name="Wen B."/>
            <person name="Zhang N."/>
            <person name="Huang Z."/>
            <person name="Zhu Q."/>
            <person name="Feng Y."/>
            <person name="Mount A."/>
            <person name="Hedgecock D."/>
            <person name="Xu Z."/>
            <person name="Liu Y."/>
            <person name="Domazet-Loso T."/>
            <person name="Du Y."/>
            <person name="Sun X."/>
            <person name="Zhang S."/>
            <person name="Liu B."/>
            <person name="Cheng P."/>
            <person name="Jiang X."/>
            <person name="Li J."/>
            <person name="Fan D."/>
            <person name="Wang W."/>
            <person name="Fu W."/>
            <person name="Wang T."/>
            <person name="Wang B."/>
            <person name="Zhang J."/>
            <person name="Peng Z."/>
            <person name="Li Y."/>
            <person name="Li N."/>
            <person name="Wang J."/>
            <person name="Chen M."/>
            <person name="He Y."/>
            <person name="Tan F."/>
            <person name="Song X."/>
            <person name="Zheng Q."/>
            <person name="Huang R."/>
            <person name="Yang H."/>
            <person name="Du X."/>
            <person name="Chen L."/>
            <person name="Yang M."/>
            <person name="Gaffney P.M."/>
            <person name="Wang S."/>
            <person name="Luo L."/>
            <person name="She Z."/>
            <person name="Ming Y."/>
            <person name="Huang W."/>
            <person name="Zhang S."/>
            <person name="Huang B."/>
            <person name="Zhang Y."/>
            <person name="Qu T."/>
            <person name="Ni P."/>
            <person name="Miao G."/>
            <person name="Wang J."/>
            <person name="Wang Q."/>
            <person name="Steinberg C.E."/>
            <person name="Wang H."/>
            <person name="Li N."/>
            <person name="Qian L."/>
            <person name="Zhang G."/>
            <person name="Li Y."/>
            <person name="Yang H."/>
            <person name="Liu X."/>
            <person name="Wang J."/>
            <person name="Yin Y."/>
            <person name="Wang J."/>
        </authorList>
    </citation>
    <scope>NUCLEOTIDE SEQUENCE [LARGE SCALE GENOMIC DNA]</scope>
    <source>
        <strain evidence="1">05x7-T-G4-1.051#20</strain>
    </source>
</reference>
<evidence type="ECO:0000313" key="1">
    <source>
        <dbReference type="EMBL" id="EKC39528.1"/>
    </source>
</evidence>
<accession>K1R0X0</accession>
<gene>
    <name evidence="1" type="ORF">CGI_10027938</name>
</gene>